<keyword evidence="3" id="KW-1185">Reference proteome</keyword>
<gene>
    <name evidence="2" type="ORF">CXB51_020185</name>
</gene>
<dbReference type="InterPro" id="IPR025836">
    <property type="entry name" value="Zn_knuckle_CX2CX4HX4C"/>
</dbReference>
<evidence type="ECO:0000259" key="1">
    <source>
        <dbReference type="Pfam" id="PF14392"/>
    </source>
</evidence>
<dbReference type="OrthoDB" id="996567at2759"/>
<feature type="domain" description="Zinc knuckle CX2CX4HX4C" evidence="1">
    <location>
        <begin position="3"/>
        <end position="34"/>
    </location>
</feature>
<dbReference type="EMBL" id="JAHUZN010000008">
    <property type="protein sequence ID" value="KAG8486699.1"/>
    <property type="molecule type" value="Genomic_DNA"/>
</dbReference>
<accession>A0A8J6CW31</accession>
<dbReference type="AlphaFoldDB" id="A0A8J6CW31"/>
<evidence type="ECO:0000313" key="2">
    <source>
        <dbReference type="EMBL" id="KAG8486699.1"/>
    </source>
</evidence>
<proteinExistence type="predicted"/>
<comment type="caution">
    <text evidence="2">The sequence shown here is derived from an EMBL/GenBank/DDBJ whole genome shotgun (WGS) entry which is preliminary data.</text>
</comment>
<organism evidence="2 3">
    <name type="scientific">Gossypium anomalum</name>
    <dbReference type="NCBI Taxonomy" id="47600"/>
    <lineage>
        <taxon>Eukaryota</taxon>
        <taxon>Viridiplantae</taxon>
        <taxon>Streptophyta</taxon>
        <taxon>Embryophyta</taxon>
        <taxon>Tracheophyta</taxon>
        <taxon>Spermatophyta</taxon>
        <taxon>Magnoliopsida</taxon>
        <taxon>eudicotyledons</taxon>
        <taxon>Gunneridae</taxon>
        <taxon>Pentapetalae</taxon>
        <taxon>rosids</taxon>
        <taxon>malvids</taxon>
        <taxon>Malvales</taxon>
        <taxon>Malvaceae</taxon>
        <taxon>Malvoideae</taxon>
        <taxon>Gossypium</taxon>
    </lineage>
</organism>
<protein>
    <recommendedName>
        <fullName evidence="1">Zinc knuckle CX2CX4HX4C domain-containing protein</fullName>
    </recommendedName>
</protein>
<dbReference type="Proteomes" id="UP000701853">
    <property type="component" value="Chromosome 8"/>
</dbReference>
<sequence length="169" mass="19420">MFSGRCSYVRYKYERLTLFYFYCGRLGHSDSFCEFKMELGVEIVEMGWDLALRAQSRRAQAMNRVVEGISMGDNYRRNSGWGDINPILGFNLEGKKAQSRLGNDNPSFGQIHTAMEHDLENDVVIGEEGKKKARWDIEEINNMGGRNRIMSKVTHLLSTAANRQADWLQ</sequence>
<reference evidence="2 3" key="1">
    <citation type="journal article" date="2021" name="bioRxiv">
        <title>The Gossypium anomalum genome as a resource for cotton improvement and evolutionary analysis of hybrid incompatibility.</title>
        <authorList>
            <person name="Grover C.E."/>
            <person name="Yuan D."/>
            <person name="Arick M.A."/>
            <person name="Miller E.R."/>
            <person name="Hu G."/>
            <person name="Peterson D.G."/>
            <person name="Wendel J.F."/>
            <person name="Udall J.A."/>
        </authorList>
    </citation>
    <scope>NUCLEOTIDE SEQUENCE [LARGE SCALE GENOMIC DNA]</scope>
    <source>
        <strain evidence="2">JFW-Udall</strain>
        <tissue evidence="2">Leaf</tissue>
    </source>
</reference>
<evidence type="ECO:0000313" key="3">
    <source>
        <dbReference type="Proteomes" id="UP000701853"/>
    </source>
</evidence>
<name>A0A8J6CW31_9ROSI</name>
<dbReference type="Pfam" id="PF14392">
    <property type="entry name" value="zf-CCHC_4"/>
    <property type="match status" value="1"/>
</dbReference>